<keyword evidence="3" id="KW-1185">Reference proteome</keyword>
<dbReference type="EMBL" id="JBHSBI010000030">
    <property type="protein sequence ID" value="MFC4013780.1"/>
    <property type="molecule type" value="Genomic_DNA"/>
</dbReference>
<name>A0ABV8GLK2_9ACTN</name>
<dbReference type="InterPro" id="IPR004323">
    <property type="entry name" value="Ion_tolerance_CutA"/>
</dbReference>
<dbReference type="PANTHER" id="PTHR23419">
    <property type="entry name" value="DIVALENT CATION TOLERANCE CUTA-RELATED"/>
    <property type="match status" value="1"/>
</dbReference>
<accession>A0ABV8GLK2</accession>
<proteinExistence type="inferred from homology"/>
<gene>
    <name evidence="2" type="primary">cutA</name>
    <name evidence="2" type="ORF">ACFOY2_41600</name>
</gene>
<dbReference type="Gene3D" id="3.30.70.120">
    <property type="match status" value="1"/>
</dbReference>
<reference evidence="3" key="1">
    <citation type="journal article" date="2019" name="Int. J. Syst. Evol. Microbiol.">
        <title>The Global Catalogue of Microorganisms (GCM) 10K type strain sequencing project: providing services to taxonomists for standard genome sequencing and annotation.</title>
        <authorList>
            <consortium name="The Broad Institute Genomics Platform"/>
            <consortium name="The Broad Institute Genome Sequencing Center for Infectious Disease"/>
            <person name="Wu L."/>
            <person name="Ma J."/>
        </authorList>
    </citation>
    <scope>NUCLEOTIDE SEQUENCE [LARGE SCALE GENOMIC DNA]</scope>
    <source>
        <strain evidence="3">TBRC 1276</strain>
    </source>
</reference>
<dbReference type="InterPro" id="IPR011322">
    <property type="entry name" value="N-reg_PII-like_a/b"/>
</dbReference>
<dbReference type="RefSeq" id="WP_379533635.1">
    <property type="nucleotide sequence ID" value="NZ_JBHSBI010000030.1"/>
</dbReference>
<comment type="similarity">
    <text evidence="1">Belongs to the CutA family.</text>
</comment>
<protein>
    <submittedName>
        <fullName evidence="2">Divalent-cation tolerance protein CutA</fullName>
    </submittedName>
</protein>
<comment type="caution">
    <text evidence="2">The sequence shown here is derived from an EMBL/GenBank/DDBJ whole genome shotgun (WGS) entry which is preliminary data.</text>
</comment>
<evidence type="ECO:0000256" key="1">
    <source>
        <dbReference type="ARBA" id="ARBA00010169"/>
    </source>
</evidence>
<organism evidence="2 3">
    <name type="scientific">Nonomuraea purpurea</name>
    <dbReference type="NCBI Taxonomy" id="1849276"/>
    <lineage>
        <taxon>Bacteria</taxon>
        <taxon>Bacillati</taxon>
        <taxon>Actinomycetota</taxon>
        <taxon>Actinomycetes</taxon>
        <taxon>Streptosporangiales</taxon>
        <taxon>Streptosporangiaceae</taxon>
        <taxon>Nonomuraea</taxon>
    </lineage>
</organism>
<evidence type="ECO:0000313" key="3">
    <source>
        <dbReference type="Proteomes" id="UP001595851"/>
    </source>
</evidence>
<dbReference type="SUPFAM" id="SSF54913">
    <property type="entry name" value="GlnB-like"/>
    <property type="match status" value="1"/>
</dbReference>
<dbReference type="PANTHER" id="PTHR23419:SF8">
    <property type="entry name" value="FI09726P"/>
    <property type="match status" value="1"/>
</dbReference>
<dbReference type="Proteomes" id="UP001595851">
    <property type="component" value="Unassembled WGS sequence"/>
</dbReference>
<evidence type="ECO:0000313" key="2">
    <source>
        <dbReference type="EMBL" id="MFC4013780.1"/>
    </source>
</evidence>
<sequence>MITAFRLKGNWVVKGYMQVMTTVPSADEGAALAHSITTQRLAAGVQIIGPIRSLYWWQGSLRDEREWQLVIKTTRSLLVALENHIKANHSYETPEIIATEIAAGSDDYLNWISAETQRIDAS</sequence>
<dbReference type="Pfam" id="PF03091">
    <property type="entry name" value="CutA1"/>
    <property type="match status" value="1"/>
</dbReference>
<dbReference type="InterPro" id="IPR015867">
    <property type="entry name" value="N-reg_PII/ATP_PRibTrfase_C"/>
</dbReference>